<feature type="domain" description="VWFA" evidence="15">
    <location>
        <begin position="237"/>
        <end position="411"/>
    </location>
</feature>
<evidence type="ECO:0000256" key="3">
    <source>
        <dbReference type="ARBA" id="ARBA00022530"/>
    </source>
</evidence>
<dbReference type="Pfam" id="PF00092">
    <property type="entry name" value="VWA"/>
    <property type="match status" value="10"/>
</dbReference>
<evidence type="ECO:0000256" key="8">
    <source>
        <dbReference type="ARBA" id="ARBA00023157"/>
    </source>
</evidence>
<dbReference type="FunFam" id="3.40.50.410:FF:000021">
    <property type="entry name" value="Collagen, type VI, alpha 3"/>
    <property type="match status" value="1"/>
</dbReference>
<dbReference type="PANTHER" id="PTHR24020:SF86">
    <property type="entry name" value="COLLAGEN, TYPE VI, ALPHA 4"/>
    <property type="match status" value="1"/>
</dbReference>
<evidence type="ECO:0000256" key="2">
    <source>
        <dbReference type="ARBA" id="ARBA00022525"/>
    </source>
</evidence>
<dbReference type="InterPro" id="IPR008160">
    <property type="entry name" value="Collagen"/>
</dbReference>
<dbReference type="FunFam" id="3.40.50.410:FF:000004">
    <property type="entry name" value="collagen alpha-6(VI) chain"/>
    <property type="match status" value="5"/>
</dbReference>
<dbReference type="CDD" id="cd22635">
    <property type="entry name" value="Kunitz_papilin"/>
    <property type="match status" value="1"/>
</dbReference>
<dbReference type="FunFam" id="4.10.410.10:FF:000020">
    <property type="entry name" value="Collagen, type VI, alpha 3"/>
    <property type="match status" value="2"/>
</dbReference>
<evidence type="ECO:0000259" key="15">
    <source>
        <dbReference type="PROSITE" id="PS50234"/>
    </source>
</evidence>
<dbReference type="PRINTS" id="PR00759">
    <property type="entry name" value="BASICPTASE"/>
</dbReference>
<feature type="domain" description="VWFA" evidence="15">
    <location>
        <begin position="2369"/>
        <end position="2570"/>
    </location>
</feature>
<evidence type="ECO:0000256" key="11">
    <source>
        <dbReference type="ARBA" id="ARBA00043858"/>
    </source>
</evidence>
<dbReference type="PROSITE" id="PS50279">
    <property type="entry name" value="BPTI_KUNITZ_2"/>
    <property type="match status" value="2"/>
</dbReference>
<keyword evidence="5" id="KW-0677">Repeat</keyword>
<dbReference type="Gene3D" id="3.40.50.410">
    <property type="entry name" value="von Willebrand factor, type A domain"/>
    <property type="match status" value="11"/>
</dbReference>
<dbReference type="Pfam" id="PF00014">
    <property type="entry name" value="Kunitz_BPTI"/>
    <property type="match status" value="2"/>
</dbReference>
<keyword evidence="10" id="KW-0379">Hydroxylation</keyword>
<dbReference type="Proteomes" id="UP001230051">
    <property type="component" value="Unassembled WGS sequence"/>
</dbReference>
<dbReference type="PROSITE" id="PS50234">
    <property type="entry name" value="VWFA"/>
    <property type="match status" value="10"/>
</dbReference>
<dbReference type="SMART" id="SM00327">
    <property type="entry name" value="VWA"/>
    <property type="match status" value="11"/>
</dbReference>
<dbReference type="InterPro" id="IPR020901">
    <property type="entry name" value="Prtase_inh_Kunz-CS"/>
</dbReference>
<name>A0AAD8GFW6_ACIOX</name>
<dbReference type="PRINTS" id="PR00453">
    <property type="entry name" value="VWFADOMAIN"/>
</dbReference>
<keyword evidence="6" id="KW-0130">Cell adhesion</keyword>
<feature type="compositionally biased region" description="Acidic residues" evidence="13">
    <location>
        <begin position="1862"/>
        <end position="1871"/>
    </location>
</feature>
<evidence type="ECO:0000256" key="4">
    <source>
        <dbReference type="ARBA" id="ARBA00022729"/>
    </source>
</evidence>
<feature type="domain" description="VWFA" evidence="15">
    <location>
        <begin position="631"/>
        <end position="809"/>
    </location>
</feature>
<dbReference type="SUPFAM" id="SSF57362">
    <property type="entry name" value="BPTI-like"/>
    <property type="match status" value="2"/>
</dbReference>
<feature type="domain" description="VWFA" evidence="15">
    <location>
        <begin position="34"/>
        <end position="212"/>
    </location>
</feature>
<feature type="domain" description="VWFA" evidence="15">
    <location>
        <begin position="2165"/>
        <end position="2316"/>
    </location>
</feature>
<protein>
    <submittedName>
        <fullName evidence="17">Collagen alpha-6(VI) chain-like isoform X1</fullName>
    </submittedName>
</protein>
<comment type="caution">
    <text evidence="17">The sequence shown here is derived from an EMBL/GenBank/DDBJ whole genome shotgun (WGS) entry which is preliminary data.</text>
</comment>
<evidence type="ECO:0000256" key="1">
    <source>
        <dbReference type="ARBA" id="ARBA00004498"/>
    </source>
</evidence>
<dbReference type="GO" id="GO:0004867">
    <property type="term" value="F:serine-type endopeptidase inhibitor activity"/>
    <property type="evidence" value="ECO:0007669"/>
    <property type="project" value="InterPro"/>
</dbReference>
<keyword evidence="9" id="KW-0325">Glycoprotein</keyword>
<evidence type="ECO:0000313" key="18">
    <source>
        <dbReference type="Proteomes" id="UP001230051"/>
    </source>
</evidence>
<evidence type="ECO:0000259" key="16">
    <source>
        <dbReference type="PROSITE" id="PS50279"/>
    </source>
</evidence>
<evidence type="ECO:0000256" key="9">
    <source>
        <dbReference type="ARBA" id="ARBA00023180"/>
    </source>
</evidence>
<dbReference type="InterPro" id="IPR002223">
    <property type="entry name" value="Kunitz_BPTI"/>
</dbReference>
<feature type="region of interest" description="Disordered" evidence="13">
    <location>
        <begin position="1802"/>
        <end position="2127"/>
    </location>
</feature>
<feature type="domain" description="VWFA" evidence="15">
    <location>
        <begin position="838"/>
        <end position="1012"/>
    </location>
</feature>
<dbReference type="Gene3D" id="4.10.410.10">
    <property type="entry name" value="Pancreatic trypsin inhibitor Kunitz domain"/>
    <property type="match status" value="2"/>
</dbReference>
<comment type="function">
    <text evidence="11">Collagen VI acts as a cell-binding protein.</text>
</comment>
<feature type="domain" description="VWFA" evidence="15">
    <location>
        <begin position="1402"/>
        <end position="1573"/>
    </location>
</feature>
<dbReference type="PROSITE" id="PS51257">
    <property type="entry name" value="PROKAR_LIPOPROTEIN"/>
    <property type="match status" value="1"/>
</dbReference>
<comment type="subcellular location">
    <subcellularLocation>
        <location evidence="1">Secreted</location>
        <location evidence="1">Extracellular space</location>
        <location evidence="1">Extracellular matrix</location>
    </subcellularLocation>
</comment>
<feature type="domain" description="VWFA" evidence="15">
    <location>
        <begin position="1024"/>
        <end position="1193"/>
    </location>
</feature>
<evidence type="ECO:0000256" key="5">
    <source>
        <dbReference type="ARBA" id="ARBA00022737"/>
    </source>
</evidence>
<dbReference type="CDD" id="cd01450">
    <property type="entry name" value="vWFA_subfamily_ECM"/>
    <property type="match status" value="3"/>
</dbReference>
<sequence length="2822" mass="308889">MELVKGFLAVIFLTSCLYLSGAQKTVCTQEAIADIVFLVDGSLSIGTENFKQVQEFLYTLINTLDVGEEKVRIGLIQYSGTPRTEFVLNTYHKKEHILQYIKTLPYKGGGKRIGLGLDFMLKNHFTEAAGSRARQGVPQVAVIITDGQSQDNVKEAADAVKDSGITLYAIGIKDAVLTELNEIASDPDNQFVYNVADFAALTGISQNILQRLCTKVEEATRQVVQVPQVCRKASVADIVFLVDGSTSIGDTNFQKVKNFLYTFVESLDIGREKVRVGLAQYSDTANQEFLLTKYANKKAVLEHIENLQHRQGGTYTGKALEFIRDVYFTEDAGSRAQEGVPQIAIVLTDGESTDEVRVPSGELRKKDISVYVIGINTAGYEELKDIANKPTAKFLYNIENFDALNELSARLLQTVCSTVQTQMLGIFPRFADVVFLVDGSTNMGASNFQQIKLFILRIINKLKIGISQHRIGLAQFSGDTKTEFLLNTYKTKAQVLNHIQNHFTFRGGAHRTGQALDYLRLNFFNKSAGSRISQGYTQIAVVITSSKSEDSVRKASKTIKGEGVKVISVGLMNSVRSELEIIATMPHVYQLNSLQGLGQVSQEVTGLIQSRQALQGLSRAPAACRSATLADIVFLVDESSSIGNQNFQQIRSFIRRTIDSLDVDPKKVRVGVVLYNDTPEVEFYLNTFNQKADILQYIKTLPYRGGGTNTGAAINFLKNNVFTKSAGSRMTHGVQQIAVVITDGVSQDNVSNPAASLRRTGVKVFAVGIQNANPTELKQIASHPSRTYVYTVGSYLKLSSLEVTLQKRICDDIISVAFAVPKQTHVLKQGCVETEQADIYFLIDGSGSIYSEDFLDMKKFINDMVRMFIIGSDSVRIGVVQYSDSQKVEFAVTQYNTKKGLETAVKYIRQLGGGTNTGHALTSMNKLFRTAASSRQTKVPQFLITITDGKSQDQVMEAARDLREEGVTIYAIGVRDADETQLLEISGSPEKKFFVYNFDSLNIIKNEVVRDICSPEACKTMEADIMFLIDSSGSIEREDYDKMKMFMDSMVEKSVIGVGKVQVGVLQFSDSPIEEFQLSRYSDKARLRQSISNLEQIGGGTLTGKALTFASQYFDSSRGGRSHVKQYLIVITDGEAQDAVAKPALALRDKGITVYAIGVFNANSSQLLEIGGSQDKVHSVANFDDLKYLEKTILFEICSPADECKRAEVADLIFVVDGSSSINPEQFKSMQKFMMSVVNNSEVGENTVRFGAVLYSNYSEEKFLLNQYYTKAEVRNAISEIKTKGGDTYTASALLFAKDRFTQVFGGRKNSQVPQVLMVITDGEATDRTELPVISSAVREEGISIYAVGVANANKQELEEMVGGKEKVFYVDNYQALEELHKSISEVLCNESKQICENQEADIVMLIDGSQSISQEDFKVMQQFMKKVASSFKIGKEDVRIGVAQFSSNPQKEFYLNELYSIVAIKDRIDSIKQLKQTTKTGQALNFIRSYFLPSTGSRKNQSIPQNLIVITDGHSQDSVDEAAYALRNENINIFAIGVGHINSFELLQIAGKPEHMFTVKNFKELENIKKRIVHKICDQSDKPSQDCTIDVAVGFDISRRARFQGIFSGQQKLEVYLPEIMQKISSIATISCATGSQIDMNLGFLISTDAGDIIFESKFDKYNKDIIKKLIALQTKEATYLNAAFLQSFLTKFNKESRAKAKVLIVFSDGLDDVVERLEIESDKLRREGIHALLTVALEGAINAKELQSIEFGRGFGYKLPLTIGMQNVASSMFKELDTVSERECCNVICKCVGQEGIRGLRGSPGSKGATGPEGSPGHAGEEGGVGERGPPGLNGTQGIQGCPGQRGTKGSRGYRGDRGEDGDDGIDGVDGEKGHPGLPGSAGEKGSPGNTGRRGVRGEPGDRGQNGLRGDPGIPGTDNSVVGSKGVKGNPGMLVRDAGADGIPGDGGSPGKIGPQGRRGPPGSKGESGDPGAPGPIGDAGTSGPQGARGPLGPVGPTGSPGLPGPQGEAGLQGSKGSIGNEGLKGQKGQPGDPGENGLLGSVGPRGLPAVDGRDGYGSPGKKGEKGDPGFPGYPGPQGDEGDPGTSGDRGPKGIHGRPGNSGKPGRAGDPGSPGPIGQRGTKGPRGTTSLSVCALFCFLLITFFCFVLFFPGKTDCPAYPTELVVALDMSEDVSSQAFERMRNIVMALLQEITITESNCPTGARVAVVAYSSSTKYLIRFSDYSKKNQLLEAIQKIPLERSSTQRNIGAAMRFVARNAFKRVRQGVLMRKVALFISNGASQEATPIITAALEFKALDITPVVIAFKDVLNADETGSFLVSVLQRPQDQRAVIQQVLKCGLCYDTCQPAAECQGLNLVPIPLQVNMDLVFMVDGSRNMQADEYAGVKELLSSMLDQIDITSQPRTSDTGARVSVVQHTPLSYPPREGQVPVKLEFDLFQYNNKNVMKRHIHESMQQIGGTSSVGHAIEWVVNNILPKSPRLRSKKVIFAVVGGETSYWDRAKLNDVAVRAKCQGVAMFVLATGKEVNSSQVEELASFPLDQHMVHLGRVLDPEIEYAKRFSRAFFRILSTGINSYPPPVLQRECERVKTLVAHGESAESPPIQRIPISVPEEEEEYEEAEYIPEENEYEELSPTPVEEKGTEEPEPIGEENEYDYVEENTEENGQLTEEGGTDYTLEERTREHCLMDVDRGTHCGNFLQRWYYNKAIGACSQFWYGGCDGNENRFNTENECLQSCVTKRKLINLLIKIAKHNFVKVNCLFQREYVCALHQDEGSCQEYSLKWYYDSEQKECTRFWYSGCGGNKNKFETQMDCEALCVKSR</sequence>
<dbReference type="InterPro" id="IPR036465">
    <property type="entry name" value="vWFA_dom_sf"/>
</dbReference>
<dbReference type="EMBL" id="JAGXEW010000003">
    <property type="protein sequence ID" value="KAK1173539.1"/>
    <property type="molecule type" value="Genomic_DNA"/>
</dbReference>
<dbReference type="SUPFAM" id="SSF53300">
    <property type="entry name" value="vWA-like"/>
    <property type="match status" value="11"/>
</dbReference>
<dbReference type="CDD" id="cd01472">
    <property type="entry name" value="vWA_collagen"/>
    <property type="match status" value="5"/>
</dbReference>
<gene>
    <name evidence="17" type="primary">COL6A6</name>
    <name evidence="17" type="ORF">AOXY_G3680</name>
</gene>
<feature type="domain" description="BPTI/Kunitz inhibitor" evidence="16">
    <location>
        <begin position="2768"/>
        <end position="2818"/>
    </location>
</feature>
<dbReference type="FunFam" id="3.40.50.410:FF:000001">
    <property type="entry name" value="Collagen, type XII, alpha 1"/>
    <property type="match status" value="2"/>
</dbReference>
<evidence type="ECO:0000313" key="17">
    <source>
        <dbReference type="EMBL" id="KAK1173539.1"/>
    </source>
</evidence>
<feature type="domain" description="VWFA" evidence="15">
    <location>
        <begin position="1211"/>
        <end position="1384"/>
    </location>
</feature>
<dbReference type="Pfam" id="PF01391">
    <property type="entry name" value="Collagen"/>
    <property type="match status" value="3"/>
</dbReference>
<dbReference type="CDD" id="cd22630">
    <property type="entry name" value="Kunitz_collagen_alpha6_VI"/>
    <property type="match status" value="1"/>
</dbReference>
<dbReference type="InterPro" id="IPR002035">
    <property type="entry name" value="VWF_A"/>
</dbReference>
<keyword evidence="2" id="KW-0964">Secreted</keyword>
<reference evidence="17" key="1">
    <citation type="submission" date="2022-02" db="EMBL/GenBank/DDBJ databases">
        <title>Atlantic sturgeon de novo genome assembly.</title>
        <authorList>
            <person name="Stock M."/>
            <person name="Klopp C."/>
            <person name="Guiguen Y."/>
            <person name="Cabau C."/>
            <person name="Parinello H."/>
            <person name="Santidrian Yebra-Pimentel E."/>
            <person name="Kuhl H."/>
            <person name="Dirks R.P."/>
            <person name="Guessner J."/>
            <person name="Wuertz S."/>
            <person name="Du K."/>
            <person name="Schartl M."/>
        </authorList>
    </citation>
    <scope>NUCLEOTIDE SEQUENCE</scope>
    <source>
        <strain evidence="17">STURGEONOMICS-FGT-2020</strain>
        <tissue evidence="17">Whole blood</tissue>
    </source>
</reference>
<accession>A0AAD8GFW6</accession>
<dbReference type="SMART" id="SM00131">
    <property type="entry name" value="KU"/>
    <property type="match status" value="2"/>
</dbReference>
<dbReference type="InterPro" id="IPR050525">
    <property type="entry name" value="ECM_Assembly_Org"/>
</dbReference>
<dbReference type="GO" id="GO:0005589">
    <property type="term" value="C:collagen type VI trimer"/>
    <property type="evidence" value="ECO:0007669"/>
    <property type="project" value="UniProtKB-ARBA"/>
</dbReference>
<dbReference type="FunFam" id="3.40.50.410:FF:000016">
    <property type="entry name" value="Collagen type VI alpha 3 chain"/>
    <property type="match status" value="1"/>
</dbReference>
<keyword evidence="4 14" id="KW-0732">Signal</keyword>
<evidence type="ECO:0000256" key="6">
    <source>
        <dbReference type="ARBA" id="ARBA00022889"/>
    </source>
</evidence>
<dbReference type="PANTHER" id="PTHR24020">
    <property type="entry name" value="COLLAGEN ALPHA"/>
    <property type="match status" value="1"/>
</dbReference>
<feature type="signal peptide" evidence="14">
    <location>
        <begin position="1"/>
        <end position="22"/>
    </location>
</feature>
<dbReference type="GO" id="GO:0007155">
    <property type="term" value="P:cell adhesion"/>
    <property type="evidence" value="ECO:0007669"/>
    <property type="project" value="UniProtKB-KW"/>
</dbReference>
<dbReference type="FunFam" id="3.40.50.410:FF:000003">
    <property type="entry name" value="Collagen type VI alpha 3 chain"/>
    <property type="match status" value="1"/>
</dbReference>
<dbReference type="InterPro" id="IPR036880">
    <property type="entry name" value="Kunitz_BPTI_sf"/>
</dbReference>
<feature type="region of interest" description="Disordered" evidence="13">
    <location>
        <begin position="2629"/>
        <end position="2649"/>
    </location>
</feature>
<keyword evidence="7 17" id="KW-0176">Collagen</keyword>
<evidence type="ECO:0000256" key="12">
    <source>
        <dbReference type="ARBA" id="ARBA00044000"/>
    </source>
</evidence>
<keyword evidence="8" id="KW-1015">Disulfide bond</keyword>
<feature type="domain" description="VWFA" evidence="15">
    <location>
        <begin position="432"/>
        <end position="604"/>
    </location>
</feature>
<evidence type="ECO:0000256" key="13">
    <source>
        <dbReference type="SAM" id="MobiDB-lite"/>
    </source>
</evidence>
<keyword evidence="18" id="KW-1185">Reference proteome</keyword>
<comment type="similarity">
    <text evidence="12">Belongs to the type VI collagen family.</text>
</comment>
<organism evidence="17 18">
    <name type="scientific">Acipenser oxyrinchus oxyrinchus</name>
    <dbReference type="NCBI Taxonomy" id="40147"/>
    <lineage>
        <taxon>Eukaryota</taxon>
        <taxon>Metazoa</taxon>
        <taxon>Chordata</taxon>
        <taxon>Craniata</taxon>
        <taxon>Vertebrata</taxon>
        <taxon>Euteleostomi</taxon>
        <taxon>Actinopterygii</taxon>
        <taxon>Chondrostei</taxon>
        <taxon>Acipenseriformes</taxon>
        <taxon>Acipenseridae</taxon>
        <taxon>Acipenser</taxon>
    </lineage>
</organism>
<evidence type="ECO:0000256" key="14">
    <source>
        <dbReference type="SAM" id="SignalP"/>
    </source>
</evidence>
<evidence type="ECO:0000256" key="10">
    <source>
        <dbReference type="ARBA" id="ARBA00023278"/>
    </source>
</evidence>
<proteinExistence type="inferred from homology"/>
<feature type="domain" description="BPTI/Kunitz inhibitor" evidence="16">
    <location>
        <begin position="2686"/>
        <end position="2737"/>
    </location>
</feature>
<feature type="compositionally biased region" description="Gly residues" evidence="13">
    <location>
        <begin position="1944"/>
        <end position="1953"/>
    </location>
</feature>
<evidence type="ECO:0000256" key="7">
    <source>
        <dbReference type="ARBA" id="ARBA00023119"/>
    </source>
</evidence>
<keyword evidence="3" id="KW-0272">Extracellular matrix</keyword>
<dbReference type="PROSITE" id="PS00280">
    <property type="entry name" value="BPTI_KUNITZ_1"/>
    <property type="match status" value="2"/>
</dbReference>
<feature type="chain" id="PRO_5042194414" evidence="14">
    <location>
        <begin position="23"/>
        <end position="2822"/>
    </location>
</feature>